<keyword evidence="3 8" id="KW-0812">Transmembrane</keyword>
<dbReference type="EMBL" id="ACDE02000019">
    <property type="protein sequence ID" value="EEO40393.1"/>
    <property type="molecule type" value="Genomic_DNA"/>
</dbReference>
<evidence type="ECO:0000256" key="1">
    <source>
        <dbReference type="ARBA" id="ARBA00004651"/>
    </source>
</evidence>
<dbReference type="InterPro" id="IPR011527">
    <property type="entry name" value="ABC1_TM_dom"/>
</dbReference>
<evidence type="ECO:0000313" key="11">
    <source>
        <dbReference type="EMBL" id="EEO40393.1"/>
    </source>
</evidence>
<feature type="transmembrane region" description="Helical" evidence="8">
    <location>
        <begin position="33"/>
        <end position="54"/>
    </location>
</feature>
<dbReference type="PANTHER" id="PTHR43394:SF1">
    <property type="entry name" value="ATP-BINDING CASSETTE SUB-FAMILY B MEMBER 10, MITOCHONDRIAL"/>
    <property type="match status" value="1"/>
</dbReference>
<accession>A0A0M1VVJ5</accession>
<feature type="transmembrane region" description="Helical" evidence="8">
    <location>
        <begin position="74"/>
        <end position="98"/>
    </location>
</feature>
<evidence type="ECO:0000256" key="6">
    <source>
        <dbReference type="ARBA" id="ARBA00022989"/>
    </source>
</evidence>
<dbReference type="Proteomes" id="UP000004925">
    <property type="component" value="Unassembled WGS sequence"/>
</dbReference>
<dbReference type="Pfam" id="PF00005">
    <property type="entry name" value="ABC_tran"/>
    <property type="match status" value="1"/>
</dbReference>
<dbReference type="RefSeq" id="WP_008803072.1">
    <property type="nucleotide sequence ID" value="NZ_KQ235737.1"/>
</dbReference>
<proteinExistence type="predicted"/>
<dbReference type="PANTHER" id="PTHR43394">
    <property type="entry name" value="ATP-DEPENDENT PERMEASE MDL1, MITOCHONDRIAL"/>
    <property type="match status" value="1"/>
</dbReference>
<dbReference type="InterPro" id="IPR036640">
    <property type="entry name" value="ABC1_TM_sf"/>
</dbReference>
<dbReference type="InterPro" id="IPR003439">
    <property type="entry name" value="ABC_transporter-like_ATP-bd"/>
</dbReference>
<dbReference type="Pfam" id="PF00664">
    <property type="entry name" value="ABC_membrane"/>
    <property type="match status" value="1"/>
</dbReference>
<sequence length="599" mass="66622">MAKKKNQNEDSIKNFKKAVSNFISLLGEKKVPFLISIISNTVSTILVVSIPWVSALAIDDIVKILNDTTVIDKWSAVFSFIIKPISALGVIAVLIFALNYLQEYISAILGEQVAQSLRVKLSKKFTKLSMNFFDTNQVGDILSKLTTDIEKIAEVIGTSFTRFVYSFLIIILVIFMLFNINAKLTLIVLAILLISVVVTYYVSNLTQKIFSRDVTSLSELSSITEEALTGNLVIQSYNKQKDIIDTLDKSIEKQYSAAKTLEFTVFSIYPSIRFITQIAFVISAVISAVLVINGHLTLGLAQAFLQYVTQISDPVTTAAYIINSLQNALVSVERIYDILELPEEVDLTEDTHLLDNTKGQIVFENVSFGYTKDKLLMKNVNFTAKAEQMVAIVGPTGAGKTTLINLLMRFYDVNGGRILFDGVDISKVSRKELRANFGMVLQDTWLFKGTIAENIAYGKPDATREEIIEAAKLAKCDSFIRKLPQGYDTIITSENGMVSQGEQQLLTIARTILPNPKVMILDEATSSIDTKTEKDIQAVISELMKGRTSFVIAHRLSTIRNADLILVMKDGDIVEQGNHDELLKINGIYANLYNTQFNQ</sequence>
<evidence type="ECO:0000256" key="2">
    <source>
        <dbReference type="ARBA" id="ARBA00022448"/>
    </source>
</evidence>
<dbReference type="SUPFAM" id="SSF52540">
    <property type="entry name" value="P-loop containing nucleoside triphosphate hydrolases"/>
    <property type="match status" value="1"/>
</dbReference>
<reference evidence="11 12" key="1">
    <citation type="submission" date="2011-10" db="EMBL/GenBank/DDBJ databases">
        <title>The Genome Sequence of Fusobacterium sp. 4_1_13.</title>
        <authorList>
            <consortium name="The Broad Institute Genome Sequencing Platform"/>
            <person name="Earl A."/>
            <person name="Ward D."/>
            <person name="Feldgarden M."/>
            <person name="Gevers D."/>
            <person name="Strauss J."/>
            <person name="Ambrose C."/>
            <person name="Allen-Vercoe E."/>
            <person name="Young S.K."/>
            <person name="Zeng Q."/>
            <person name="Gargeya S."/>
            <person name="Fitzgerald M."/>
            <person name="Haas B."/>
            <person name="Abouelleil A."/>
            <person name="Alvarado L."/>
            <person name="Arachchi H.M."/>
            <person name="Berlin A."/>
            <person name="Brown A."/>
            <person name="Chapman S.B."/>
            <person name="Chen Z."/>
            <person name="Dunbar C."/>
            <person name="Freedman E."/>
            <person name="Gearin G."/>
            <person name="Goldberg J."/>
            <person name="Griggs A."/>
            <person name="Gujja S."/>
            <person name="Heiman D."/>
            <person name="Howarth C."/>
            <person name="Larson L."/>
            <person name="Lui A."/>
            <person name="MacDonald P.J."/>
            <person name="Montmayeur A."/>
            <person name="Murphy C."/>
            <person name="Neiman D."/>
            <person name="Pearson M."/>
            <person name="Priest M."/>
            <person name="Roberts A."/>
            <person name="Saif S."/>
            <person name="Shea T."/>
            <person name="Shenoy N."/>
            <person name="Sisk P."/>
            <person name="Stolte C."/>
            <person name="Sykes S."/>
            <person name="Wortman J."/>
            <person name="Nusbaum C."/>
            <person name="Birren B."/>
        </authorList>
    </citation>
    <scope>NUCLEOTIDE SEQUENCE [LARGE SCALE GENOMIC DNA]</scope>
    <source>
        <strain evidence="11 12">4_1_13</strain>
    </source>
</reference>
<dbReference type="Gene3D" id="1.20.1560.10">
    <property type="entry name" value="ABC transporter type 1, transmembrane domain"/>
    <property type="match status" value="1"/>
</dbReference>
<dbReference type="PROSITE" id="PS50893">
    <property type="entry name" value="ABC_TRANSPORTER_2"/>
    <property type="match status" value="1"/>
</dbReference>
<comment type="subcellular location">
    <subcellularLocation>
        <location evidence="1">Cell membrane</location>
        <topology evidence="1">Multi-pass membrane protein</topology>
    </subcellularLocation>
</comment>
<dbReference type="AlphaFoldDB" id="A0A0M1VVJ5"/>
<dbReference type="InterPro" id="IPR003593">
    <property type="entry name" value="AAA+_ATPase"/>
</dbReference>
<keyword evidence="7 8" id="KW-0472">Membrane</keyword>
<evidence type="ECO:0000259" key="10">
    <source>
        <dbReference type="PROSITE" id="PS50929"/>
    </source>
</evidence>
<dbReference type="SMART" id="SM00382">
    <property type="entry name" value="AAA"/>
    <property type="match status" value="1"/>
</dbReference>
<feature type="transmembrane region" description="Helical" evidence="8">
    <location>
        <begin position="160"/>
        <end position="178"/>
    </location>
</feature>
<keyword evidence="6 8" id="KW-1133">Transmembrane helix</keyword>
<dbReference type="PROSITE" id="PS50929">
    <property type="entry name" value="ABC_TM1F"/>
    <property type="match status" value="1"/>
</dbReference>
<dbReference type="CDD" id="cd18547">
    <property type="entry name" value="ABC_6TM_Tm288_like"/>
    <property type="match status" value="1"/>
</dbReference>
<dbReference type="GO" id="GO:0005524">
    <property type="term" value="F:ATP binding"/>
    <property type="evidence" value="ECO:0007669"/>
    <property type="project" value="UniProtKB-KW"/>
</dbReference>
<dbReference type="InterPro" id="IPR017871">
    <property type="entry name" value="ABC_transporter-like_CS"/>
</dbReference>
<protein>
    <recommendedName>
        <fullName evidence="13">ABC transporter</fullName>
    </recommendedName>
</protein>
<keyword evidence="2" id="KW-0813">Transport</keyword>
<feature type="transmembrane region" description="Helical" evidence="8">
    <location>
        <begin position="184"/>
        <end position="202"/>
    </location>
</feature>
<evidence type="ECO:0000256" key="4">
    <source>
        <dbReference type="ARBA" id="ARBA00022741"/>
    </source>
</evidence>
<evidence type="ECO:0000256" key="8">
    <source>
        <dbReference type="SAM" id="Phobius"/>
    </source>
</evidence>
<dbReference type="SUPFAM" id="SSF90123">
    <property type="entry name" value="ABC transporter transmembrane region"/>
    <property type="match status" value="1"/>
</dbReference>
<feature type="domain" description="ABC transmembrane type-1" evidence="10">
    <location>
        <begin position="34"/>
        <end position="327"/>
    </location>
</feature>
<dbReference type="GO" id="GO:0016887">
    <property type="term" value="F:ATP hydrolysis activity"/>
    <property type="evidence" value="ECO:0007669"/>
    <property type="project" value="InterPro"/>
</dbReference>
<gene>
    <name evidence="11" type="ORF">FSCG_01106</name>
</gene>
<feature type="transmembrane region" description="Helical" evidence="8">
    <location>
        <begin position="278"/>
        <end position="305"/>
    </location>
</feature>
<evidence type="ECO:0008006" key="13">
    <source>
        <dbReference type="Google" id="ProtNLM"/>
    </source>
</evidence>
<organism evidence="11 12">
    <name type="scientific">Fusobacterium vincentii 4_1_13</name>
    <dbReference type="NCBI Taxonomy" id="469606"/>
    <lineage>
        <taxon>Bacteria</taxon>
        <taxon>Fusobacteriati</taxon>
        <taxon>Fusobacteriota</taxon>
        <taxon>Fusobacteriia</taxon>
        <taxon>Fusobacteriales</taxon>
        <taxon>Fusobacteriaceae</taxon>
        <taxon>Fusobacterium</taxon>
    </lineage>
</organism>
<name>A0A0M1VVJ5_FUSVC</name>
<keyword evidence="4" id="KW-0547">Nucleotide-binding</keyword>
<feature type="domain" description="ABC transporter" evidence="9">
    <location>
        <begin position="361"/>
        <end position="595"/>
    </location>
</feature>
<dbReference type="InterPro" id="IPR027417">
    <property type="entry name" value="P-loop_NTPase"/>
</dbReference>
<evidence type="ECO:0000256" key="3">
    <source>
        <dbReference type="ARBA" id="ARBA00022692"/>
    </source>
</evidence>
<comment type="caution">
    <text evidence="11">The sequence shown here is derived from an EMBL/GenBank/DDBJ whole genome shotgun (WGS) entry which is preliminary data.</text>
</comment>
<evidence type="ECO:0000259" key="9">
    <source>
        <dbReference type="PROSITE" id="PS50893"/>
    </source>
</evidence>
<dbReference type="GO" id="GO:0005886">
    <property type="term" value="C:plasma membrane"/>
    <property type="evidence" value="ECO:0007669"/>
    <property type="project" value="UniProtKB-SubCell"/>
</dbReference>
<evidence type="ECO:0000256" key="5">
    <source>
        <dbReference type="ARBA" id="ARBA00022840"/>
    </source>
</evidence>
<dbReference type="eggNOG" id="COG1132">
    <property type="taxonomic scope" value="Bacteria"/>
</dbReference>
<dbReference type="PROSITE" id="PS00211">
    <property type="entry name" value="ABC_TRANSPORTER_1"/>
    <property type="match status" value="1"/>
</dbReference>
<keyword evidence="5" id="KW-0067">ATP-binding</keyword>
<dbReference type="FunFam" id="3.40.50.300:FF:000287">
    <property type="entry name" value="Multidrug ABC transporter ATP-binding protein"/>
    <property type="match status" value="1"/>
</dbReference>
<dbReference type="GO" id="GO:0015421">
    <property type="term" value="F:ABC-type oligopeptide transporter activity"/>
    <property type="evidence" value="ECO:0007669"/>
    <property type="project" value="TreeGrafter"/>
</dbReference>
<dbReference type="InterPro" id="IPR039421">
    <property type="entry name" value="Type_1_exporter"/>
</dbReference>
<evidence type="ECO:0000256" key="7">
    <source>
        <dbReference type="ARBA" id="ARBA00023136"/>
    </source>
</evidence>
<dbReference type="CDD" id="cd03254">
    <property type="entry name" value="ABCC_Glucan_exporter_like"/>
    <property type="match status" value="1"/>
</dbReference>
<dbReference type="Gene3D" id="3.40.50.300">
    <property type="entry name" value="P-loop containing nucleotide triphosphate hydrolases"/>
    <property type="match status" value="1"/>
</dbReference>
<evidence type="ECO:0000313" key="12">
    <source>
        <dbReference type="Proteomes" id="UP000004925"/>
    </source>
</evidence>
<dbReference type="HOGENOM" id="CLU_000604_84_3_0"/>